<dbReference type="Proteomes" id="UP000431901">
    <property type="component" value="Unassembled WGS sequence"/>
</dbReference>
<evidence type="ECO:0000313" key="2">
    <source>
        <dbReference type="EMBL" id="MXQ67587.1"/>
    </source>
</evidence>
<accession>A0A6I4WBL9</accession>
<sequence length="138" mass="14434">MRARSVSSLAATALAAALALTACGGSGHGSSGAASTAPTPTLAPVPAVKAADVRVLVGRWIGERKDYFEFKADGSGVWKQGGQTLWTGQAIPDGKNKYRFSWQGKDPQSGSYWGATIDAKGRLVFAGTNQTYSKAKRK</sequence>
<organism evidence="2 3">
    <name type="scientific">Actinomadura rayongensis</name>
    <dbReference type="NCBI Taxonomy" id="1429076"/>
    <lineage>
        <taxon>Bacteria</taxon>
        <taxon>Bacillati</taxon>
        <taxon>Actinomycetota</taxon>
        <taxon>Actinomycetes</taxon>
        <taxon>Streptosporangiales</taxon>
        <taxon>Thermomonosporaceae</taxon>
        <taxon>Actinomadura</taxon>
    </lineage>
</organism>
<comment type="caution">
    <text evidence="2">The sequence shown here is derived from an EMBL/GenBank/DDBJ whole genome shotgun (WGS) entry which is preliminary data.</text>
</comment>
<feature type="signal peptide" evidence="1">
    <location>
        <begin position="1"/>
        <end position="24"/>
    </location>
</feature>
<protein>
    <submittedName>
        <fullName evidence="2">Uncharacterized protein</fullName>
    </submittedName>
</protein>
<keyword evidence="3" id="KW-1185">Reference proteome</keyword>
<gene>
    <name evidence="2" type="ORF">GQ466_26575</name>
</gene>
<dbReference type="PROSITE" id="PS51257">
    <property type="entry name" value="PROKAR_LIPOPROTEIN"/>
    <property type="match status" value="1"/>
</dbReference>
<name>A0A6I4WBL9_9ACTN</name>
<keyword evidence="1" id="KW-0732">Signal</keyword>
<evidence type="ECO:0000256" key="1">
    <source>
        <dbReference type="SAM" id="SignalP"/>
    </source>
</evidence>
<evidence type="ECO:0000313" key="3">
    <source>
        <dbReference type="Proteomes" id="UP000431901"/>
    </source>
</evidence>
<reference evidence="2 3" key="1">
    <citation type="submission" date="2019-12" db="EMBL/GenBank/DDBJ databases">
        <title>Nocardia macrotermitis sp. nov. and Nocardia aurantia sp. nov., isolated from the gut of the fungus growing-termite Macrotermes natalensis.</title>
        <authorList>
            <person name="Christine B."/>
            <person name="Rene B."/>
        </authorList>
    </citation>
    <scope>NUCLEOTIDE SEQUENCE [LARGE SCALE GENOMIC DNA]</scope>
    <source>
        <strain evidence="2 3">DSM 102126</strain>
    </source>
</reference>
<dbReference type="AlphaFoldDB" id="A0A6I4WBL9"/>
<feature type="chain" id="PRO_5038906864" evidence="1">
    <location>
        <begin position="25"/>
        <end position="138"/>
    </location>
</feature>
<proteinExistence type="predicted"/>
<dbReference type="EMBL" id="WUTW01000008">
    <property type="protein sequence ID" value="MXQ67587.1"/>
    <property type="molecule type" value="Genomic_DNA"/>
</dbReference>
<dbReference type="OrthoDB" id="3481350at2"/>